<dbReference type="Gene3D" id="1.10.287.3510">
    <property type="match status" value="1"/>
</dbReference>
<evidence type="ECO:0000256" key="5">
    <source>
        <dbReference type="ARBA" id="ARBA00022989"/>
    </source>
</evidence>
<keyword evidence="4 8" id="KW-0812">Transmembrane</keyword>
<keyword evidence="5 8" id="KW-1133">Transmembrane helix</keyword>
<feature type="transmembrane region" description="Helical" evidence="8">
    <location>
        <begin position="6"/>
        <end position="23"/>
    </location>
</feature>
<name>A0A1I7MJN4_9MICC</name>
<dbReference type="Pfam" id="PF00420">
    <property type="entry name" value="Oxidored_q2"/>
    <property type="match status" value="1"/>
</dbReference>
<evidence type="ECO:0000256" key="4">
    <source>
        <dbReference type="ARBA" id="ARBA00022692"/>
    </source>
</evidence>
<dbReference type="InterPro" id="IPR050601">
    <property type="entry name" value="CPA3_antiporter_subunitC"/>
</dbReference>
<evidence type="ECO:0000313" key="9">
    <source>
        <dbReference type="EMBL" id="SFV22096.1"/>
    </source>
</evidence>
<dbReference type="NCBIfam" id="NF005929">
    <property type="entry name" value="PRK07946.1"/>
    <property type="match status" value="1"/>
</dbReference>
<dbReference type="InterPro" id="IPR039428">
    <property type="entry name" value="NUOK/Mnh_C1-like"/>
</dbReference>
<feature type="compositionally biased region" description="Basic and acidic residues" evidence="7">
    <location>
        <begin position="177"/>
        <end position="195"/>
    </location>
</feature>
<evidence type="ECO:0000313" key="10">
    <source>
        <dbReference type="Proteomes" id="UP000198881"/>
    </source>
</evidence>
<feature type="transmembrane region" description="Helical" evidence="8">
    <location>
        <begin position="30"/>
        <end position="51"/>
    </location>
</feature>
<keyword evidence="3" id="KW-1003">Cell membrane</keyword>
<dbReference type="PANTHER" id="PTHR34583">
    <property type="entry name" value="ANTIPORTER SUBUNIT MNHC2-RELATED"/>
    <property type="match status" value="1"/>
</dbReference>
<dbReference type="OrthoDB" id="9799219at2"/>
<keyword evidence="6 8" id="KW-0472">Membrane</keyword>
<dbReference type="PANTHER" id="PTHR34583:SF2">
    <property type="entry name" value="ANTIPORTER SUBUNIT MNHC2-RELATED"/>
    <property type="match status" value="1"/>
</dbReference>
<feature type="region of interest" description="Disordered" evidence="7">
    <location>
        <begin position="155"/>
        <end position="223"/>
    </location>
</feature>
<organism evidence="9 10">
    <name type="scientific">Micrococcus terreus</name>
    <dbReference type="NCBI Taxonomy" id="574650"/>
    <lineage>
        <taxon>Bacteria</taxon>
        <taxon>Bacillati</taxon>
        <taxon>Actinomycetota</taxon>
        <taxon>Actinomycetes</taxon>
        <taxon>Micrococcales</taxon>
        <taxon>Micrococcaceae</taxon>
        <taxon>Micrococcus</taxon>
    </lineage>
</organism>
<evidence type="ECO:0000256" key="6">
    <source>
        <dbReference type="ARBA" id="ARBA00023136"/>
    </source>
</evidence>
<sequence length="223" mass="24220">MTVNFLLLLVMGVMYAGGIYLLLERTLTRVLLGMMLITNATNVLILVMSGPPGRPPIVVDGVDPSEYSDPLPQALTLTAIVISFAVTAFMLGMIYRSWKLGRRDEVQVDTEDVKVAEQPSFDAEDDAELQEETSEFLDEDEDPNADYEHATALNPATGALTVKHQADGTVSVTSRPGRQEEGHDDDHHPEEDERPGSPGARPGVHGVSGPGYDTTDDQKGDRT</sequence>
<comment type="subcellular location">
    <subcellularLocation>
        <location evidence="1">Cell membrane</location>
        <topology evidence="1">Multi-pass membrane protein</topology>
    </subcellularLocation>
</comment>
<feature type="compositionally biased region" description="Acidic residues" evidence="7">
    <location>
        <begin position="122"/>
        <end position="142"/>
    </location>
</feature>
<dbReference type="Proteomes" id="UP000198881">
    <property type="component" value="Unassembled WGS sequence"/>
</dbReference>
<evidence type="ECO:0000256" key="7">
    <source>
        <dbReference type="SAM" id="MobiDB-lite"/>
    </source>
</evidence>
<gene>
    <name evidence="9" type="ORF">SAMN04487966_103200</name>
</gene>
<evidence type="ECO:0000256" key="2">
    <source>
        <dbReference type="ARBA" id="ARBA00010388"/>
    </source>
</evidence>
<comment type="similarity">
    <text evidence="2">Belongs to the CPA3 antiporters (TC 2.A.63) subunit C family.</text>
</comment>
<evidence type="ECO:0000256" key="3">
    <source>
        <dbReference type="ARBA" id="ARBA00022475"/>
    </source>
</evidence>
<reference evidence="9 10" key="1">
    <citation type="submission" date="2016-10" db="EMBL/GenBank/DDBJ databases">
        <authorList>
            <person name="de Groot N.N."/>
        </authorList>
    </citation>
    <scope>NUCLEOTIDE SEQUENCE [LARGE SCALE GENOMIC DNA]</scope>
    <source>
        <strain evidence="9 10">CGMCC 1.7054</strain>
    </source>
</reference>
<dbReference type="EMBL" id="FPCG01000003">
    <property type="protein sequence ID" value="SFV22096.1"/>
    <property type="molecule type" value="Genomic_DNA"/>
</dbReference>
<dbReference type="STRING" id="574650.SAMN04487966_103200"/>
<dbReference type="AlphaFoldDB" id="A0A1I7MJN4"/>
<evidence type="ECO:0000256" key="1">
    <source>
        <dbReference type="ARBA" id="ARBA00004651"/>
    </source>
</evidence>
<protein>
    <submittedName>
        <fullName evidence="9">Multisubunit sodium/proton antiporter, MrpC subunit (TC 2.A.63.1)</fullName>
    </submittedName>
</protein>
<accession>A0A1I7MJN4</accession>
<dbReference type="GO" id="GO:0005886">
    <property type="term" value="C:plasma membrane"/>
    <property type="evidence" value="ECO:0007669"/>
    <property type="project" value="UniProtKB-SubCell"/>
</dbReference>
<feature type="region of interest" description="Disordered" evidence="7">
    <location>
        <begin position="110"/>
        <end position="142"/>
    </location>
</feature>
<feature type="transmembrane region" description="Helical" evidence="8">
    <location>
        <begin position="71"/>
        <end position="95"/>
    </location>
</feature>
<keyword evidence="10" id="KW-1185">Reference proteome</keyword>
<dbReference type="RefSeq" id="WP_091695816.1">
    <property type="nucleotide sequence ID" value="NZ_CAMIGK010000039.1"/>
</dbReference>
<proteinExistence type="inferred from homology"/>
<evidence type="ECO:0000256" key="8">
    <source>
        <dbReference type="SAM" id="Phobius"/>
    </source>
</evidence>